<keyword evidence="2" id="KW-1185">Reference proteome</keyword>
<protein>
    <submittedName>
        <fullName evidence="1">Uncharacterized protein</fullName>
    </submittedName>
</protein>
<organism evidence="1 2">
    <name type="scientific">Eragrostis curvula</name>
    <name type="common">weeping love grass</name>
    <dbReference type="NCBI Taxonomy" id="38414"/>
    <lineage>
        <taxon>Eukaryota</taxon>
        <taxon>Viridiplantae</taxon>
        <taxon>Streptophyta</taxon>
        <taxon>Embryophyta</taxon>
        <taxon>Tracheophyta</taxon>
        <taxon>Spermatophyta</taxon>
        <taxon>Magnoliopsida</taxon>
        <taxon>Liliopsida</taxon>
        <taxon>Poales</taxon>
        <taxon>Poaceae</taxon>
        <taxon>PACMAD clade</taxon>
        <taxon>Chloridoideae</taxon>
        <taxon>Eragrostideae</taxon>
        <taxon>Eragrostidinae</taxon>
        <taxon>Eragrostis</taxon>
    </lineage>
</organism>
<gene>
    <name evidence="1" type="ORF">EJB05_07145</name>
</gene>
<feature type="non-terminal residue" evidence="1">
    <location>
        <position position="1"/>
    </location>
</feature>
<accession>A0A5J9WJJ9</accession>
<evidence type="ECO:0000313" key="1">
    <source>
        <dbReference type="EMBL" id="TVU47540.1"/>
    </source>
</evidence>
<dbReference type="Gramene" id="TVU47540">
    <property type="protein sequence ID" value="TVU47540"/>
    <property type="gene ID" value="EJB05_07145"/>
</dbReference>
<name>A0A5J9WJJ9_9POAL</name>
<dbReference type="Proteomes" id="UP000324897">
    <property type="component" value="Chromosome 5"/>
</dbReference>
<evidence type="ECO:0000313" key="2">
    <source>
        <dbReference type="Proteomes" id="UP000324897"/>
    </source>
</evidence>
<proteinExistence type="predicted"/>
<dbReference type="AlphaFoldDB" id="A0A5J9WJJ9"/>
<comment type="caution">
    <text evidence="1">The sequence shown here is derived from an EMBL/GenBank/DDBJ whole genome shotgun (WGS) entry which is preliminary data.</text>
</comment>
<reference evidence="1 2" key="1">
    <citation type="journal article" date="2019" name="Sci. Rep.">
        <title>A high-quality genome of Eragrostis curvula grass provides insights into Poaceae evolution and supports new strategies to enhance forage quality.</title>
        <authorList>
            <person name="Carballo J."/>
            <person name="Santos B.A.C.M."/>
            <person name="Zappacosta D."/>
            <person name="Garbus I."/>
            <person name="Selva J.P."/>
            <person name="Gallo C.A."/>
            <person name="Diaz A."/>
            <person name="Albertini E."/>
            <person name="Caccamo M."/>
            <person name="Echenique V."/>
        </authorList>
    </citation>
    <scope>NUCLEOTIDE SEQUENCE [LARGE SCALE GENOMIC DNA]</scope>
    <source>
        <strain evidence="2">cv. Victoria</strain>
        <tissue evidence="1">Leaf</tissue>
    </source>
</reference>
<dbReference type="EMBL" id="RWGY01000004">
    <property type="protein sequence ID" value="TVU47540.1"/>
    <property type="molecule type" value="Genomic_DNA"/>
</dbReference>
<sequence length="98" mass="10081">MYASFAGRVEQGSFNCAADDGSQFGVRTIAFDIAWSLGHKLATHATTAAMSHITARRCEALPSDSALLCADTTGIEPGSAGFSYGGSAMQYLGIGEGV</sequence>